<dbReference type="SUPFAM" id="SSF55797">
    <property type="entry name" value="PR-1-like"/>
    <property type="match status" value="1"/>
</dbReference>
<dbReference type="Pfam" id="PF00188">
    <property type="entry name" value="CAP"/>
    <property type="match status" value="1"/>
</dbReference>
<dbReference type="PANTHER" id="PTHR31157">
    <property type="entry name" value="SCP DOMAIN-CONTAINING PROTEIN"/>
    <property type="match status" value="1"/>
</dbReference>
<accession>A0A9X3S1E2</accession>
<gene>
    <name evidence="3" type="ORF">OM076_11880</name>
</gene>
<feature type="domain" description="SCP" evidence="2">
    <location>
        <begin position="56"/>
        <end position="174"/>
    </location>
</feature>
<evidence type="ECO:0000259" key="2">
    <source>
        <dbReference type="Pfam" id="PF00188"/>
    </source>
</evidence>
<evidence type="ECO:0000313" key="3">
    <source>
        <dbReference type="EMBL" id="MDA0160967.1"/>
    </source>
</evidence>
<dbReference type="PANTHER" id="PTHR31157:SF1">
    <property type="entry name" value="SCP DOMAIN-CONTAINING PROTEIN"/>
    <property type="match status" value="1"/>
</dbReference>
<name>A0A9X3S1E2_9ACTN</name>
<dbReference type="InterPro" id="IPR014044">
    <property type="entry name" value="CAP_dom"/>
</dbReference>
<evidence type="ECO:0000313" key="4">
    <source>
        <dbReference type="Proteomes" id="UP001149140"/>
    </source>
</evidence>
<comment type="caution">
    <text evidence="3">The sequence shown here is derived from an EMBL/GenBank/DDBJ whole genome shotgun (WGS) entry which is preliminary data.</text>
</comment>
<dbReference type="EMBL" id="JAPDOD010000008">
    <property type="protein sequence ID" value="MDA0160967.1"/>
    <property type="molecule type" value="Genomic_DNA"/>
</dbReference>
<dbReference type="Gene3D" id="3.40.33.10">
    <property type="entry name" value="CAP"/>
    <property type="match status" value="1"/>
</dbReference>
<proteinExistence type="predicted"/>
<dbReference type="Proteomes" id="UP001149140">
    <property type="component" value="Unassembled WGS sequence"/>
</dbReference>
<sequence length="178" mass="18527">MSVAVRPAAGLTLAAALLLCSLATAAPARAAQCSGADAAGGPAGARAAAVLCLTTQARSQAHRAALRGAAALKRSAALKVDSIERCGTFTHTPCGSRMWAPMARTGYARGCFSVGENLAWADPGSTPRQIVQAWLDSPQHRANLLDSRFRDTGVANRVVTLSDTGRVELWVQHFGSRC</sequence>
<feature type="signal peptide" evidence="1">
    <location>
        <begin position="1"/>
        <end position="30"/>
    </location>
</feature>
<dbReference type="InterPro" id="IPR035940">
    <property type="entry name" value="CAP_sf"/>
</dbReference>
<evidence type="ECO:0000256" key="1">
    <source>
        <dbReference type="SAM" id="SignalP"/>
    </source>
</evidence>
<dbReference type="CDD" id="cd05379">
    <property type="entry name" value="CAP_bacterial"/>
    <property type="match status" value="1"/>
</dbReference>
<reference evidence="3" key="1">
    <citation type="submission" date="2022-10" db="EMBL/GenBank/DDBJ databases">
        <title>The WGS of Solirubrobacter ginsenosidimutans DSM 21036.</title>
        <authorList>
            <person name="Jiang Z."/>
        </authorList>
    </citation>
    <scope>NUCLEOTIDE SEQUENCE</scope>
    <source>
        <strain evidence="3">DSM 21036</strain>
    </source>
</reference>
<keyword evidence="4" id="KW-1185">Reference proteome</keyword>
<feature type="chain" id="PRO_5040842937" evidence="1">
    <location>
        <begin position="31"/>
        <end position="178"/>
    </location>
</feature>
<keyword evidence="1" id="KW-0732">Signal</keyword>
<protein>
    <submittedName>
        <fullName evidence="3">CAP domain-containing protein</fullName>
    </submittedName>
</protein>
<dbReference type="RefSeq" id="WP_270040098.1">
    <property type="nucleotide sequence ID" value="NZ_JAPDOD010000008.1"/>
</dbReference>
<dbReference type="AlphaFoldDB" id="A0A9X3S1E2"/>
<organism evidence="3 4">
    <name type="scientific">Solirubrobacter ginsenosidimutans</name>
    <dbReference type="NCBI Taxonomy" id="490573"/>
    <lineage>
        <taxon>Bacteria</taxon>
        <taxon>Bacillati</taxon>
        <taxon>Actinomycetota</taxon>
        <taxon>Thermoleophilia</taxon>
        <taxon>Solirubrobacterales</taxon>
        <taxon>Solirubrobacteraceae</taxon>
        <taxon>Solirubrobacter</taxon>
    </lineage>
</organism>